<evidence type="ECO:0000313" key="2">
    <source>
        <dbReference type="EMBL" id="KAJ4429945.1"/>
    </source>
</evidence>
<keyword evidence="3" id="KW-1185">Reference proteome</keyword>
<proteinExistence type="predicted"/>
<accession>A0ABQ8S879</accession>
<organism evidence="2 3">
    <name type="scientific">Periplaneta americana</name>
    <name type="common">American cockroach</name>
    <name type="synonym">Blatta americana</name>
    <dbReference type="NCBI Taxonomy" id="6978"/>
    <lineage>
        <taxon>Eukaryota</taxon>
        <taxon>Metazoa</taxon>
        <taxon>Ecdysozoa</taxon>
        <taxon>Arthropoda</taxon>
        <taxon>Hexapoda</taxon>
        <taxon>Insecta</taxon>
        <taxon>Pterygota</taxon>
        <taxon>Neoptera</taxon>
        <taxon>Polyneoptera</taxon>
        <taxon>Dictyoptera</taxon>
        <taxon>Blattodea</taxon>
        <taxon>Blattoidea</taxon>
        <taxon>Blattidae</taxon>
        <taxon>Blattinae</taxon>
        <taxon>Periplaneta</taxon>
    </lineage>
</organism>
<evidence type="ECO:0000313" key="3">
    <source>
        <dbReference type="Proteomes" id="UP001148838"/>
    </source>
</evidence>
<feature type="compositionally biased region" description="Basic and acidic residues" evidence="1">
    <location>
        <begin position="99"/>
        <end position="117"/>
    </location>
</feature>
<feature type="compositionally biased region" description="Basic and acidic residues" evidence="1">
    <location>
        <begin position="67"/>
        <end position="91"/>
    </location>
</feature>
<dbReference type="Proteomes" id="UP001148838">
    <property type="component" value="Unassembled WGS sequence"/>
</dbReference>
<gene>
    <name evidence="2" type="ORF">ANN_22149</name>
</gene>
<dbReference type="EMBL" id="JAJSOF020000033">
    <property type="protein sequence ID" value="KAJ4429945.1"/>
    <property type="molecule type" value="Genomic_DNA"/>
</dbReference>
<reference evidence="2 3" key="1">
    <citation type="journal article" date="2022" name="Allergy">
        <title>Genome assembly and annotation of Periplaneta americana reveal a comprehensive cockroach allergen profile.</title>
        <authorList>
            <person name="Wang L."/>
            <person name="Xiong Q."/>
            <person name="Saelim N."/>
            <person name="Wang L."/>
            <person name="Nong W."/>
            <person name="Wan A.T."/>
            <person name="Shi M."/>
            <person name="Liu X."/>
            <person name="Cao Q."/>
            <person name="Hui J.H.L."/>
            <person name="Sookrung N."/>
            <person name="Leung T.F."/>
            <person name="Tungtrongchitr A."/>
            <person name="Tsui S.K.W."/>
        </authorList>
    </citation>
    <scope>NUCLEOTIDE SEQUENCE [LARGE SCALE GENOMIC DNA]</scope>
    <source>
        <strain evidence="2">PWHHKU_190912</strain>
    </source>
</reference>
<sequence length="117" mass="12775">MAGLCEGGNEPPGSLKAICNLPRPGIEPGPLGFAARRTNRYSTVVDSAAPILQLGEFPNPHRLTILRKNDAETDQKEEKELVGSLAEKKLPTEGCTGRNGERVKSSREKKISDDRRH</sequence>
<protein>
    <submittedName>
        <fullName evidence="2">Uncharacterized protein</fullName>
    </submittedName>
</protein>
<name>A0ABQ8S879_PERAM</name>
<evidence type="ECO:0000256" key="1">
    <source>
        <dbReference type="SAM" id="MobiDB-lite"/>
    </source>
</evidence>
<feature type="region of interest" description="Disordered" evidence="1">
    <location>
        <begin position="66"/>
        <end position="117"/>
    </location>
</feature>
<comment type="caution">
    <text evidence="2">The sequence shown here is derived from an EMBL/GenBank/DDBJ whole genome shotgun (WGS) entry which is preliminary data.</text>
</comment>